<protein>
    <recommendedName>
        <fullName evidence="2">VPS28 C-terminal domain-containing protein</fullName>
    </recommendedName>
</protein>
<comment type="caution">
    <text evidence="3">The sequence shown here is derived from an EMBL/GenBank/DDBJ whole genome shotgun (WGS) entry which is preliminary data.</text>
</comment>
<keyword evidence="1" id="KW-0813">Transport</keyword>
<dbReference type="InterPro" id="IPR007143">
    <property type="entry name" value="Vps28"/>
</dbReference>
<dbReference type="Proteomes" id="UP000029867">
    <property type="component" value="Unassembled WGS sequence"/>
</dbReference>
<dbReference type="eggNOG" id="KOG3284">
    <property type="taxonomic scope" value="Eukaryota"/>
</dbReference>
<dbReference type="PROSITE" id="PS51310">
    <property type="entry name" value="VPS28_C"/>
    <property type="match status" value="1"/>
</dbReference>
<comment type="similarity">
    <text evidence="1">Belongs to the VPS28 family.</text>
</comment>
<dbReference type="InterPro" id="IPR037206">
    <property type="entry name" value="VPS28_C_sf"/>
</dbReference>
<dbReference type="PANTHER" id="PTHR12937:SF0">
    <property type="entry name" value="VACUOLAR PROTEIN SORTING-ASSOCIATED PROTEIN 28 HOMOLOG"/>
    <property type="match status" value="1"/>
</dbReference>
<feature type="domain" description="VPS28 C-terminal" evidence="2">
    <location>
        <begin position="200"/>
        <end position="292"/>
    </location>
</feature>
<dbReference type="SUPFAM" id="SSF140427">
    <property type="entry name" value="VPS28 C-terminal domain-like"/>
    <property type="match status" value="2"/>
</dbReference>
<dbReference type="Gene3D" id="1.20.120.1130">
    <property type="match status" value="2"/>
</dbReference>
<dbReference type="GO" id="GO:0000813">
    <property type="term" value="C:ESCRT I complex"/>
    <property type="evidence" value="ECO:0007669"/>
    <property type="project" value="InterPro"/>
</dbReference>
<gene>
    <name evidence="3" type="ORF">JL09_g2631</name>
</gene>
<dbReference type="Pfam" id="PF03997">
    <property type="entry name" value="VPS28"/>
    <property type="match status" value="2"/>
</dbReference>
<evidence type="ECO:0000259" key="2">
    <source>
        <dbReference type="PROSITE" id="PS51310"/>
    </source>
</evidence>
<name>A0A099NZZ7_PICKU</name>
<evidence type="ECO:0000256" key="1">
    <source>
        <dbReference type="PROSITE-ProRule" id="PRU00642"/>
    </source>
</evidence>
<evidence type="ECO:0000313" key="3">
    <source>
        <dbReference type="EMBL" id="KGK38240.1"/>
    </source>
</evidence>
<accession>A0A099NZZ7</accession>
<organism evidence="3 4">
    <name type="scientific">Pichia kudriavzevii</name>
    <name type="common">Yeast</name>
    <name type="synonym">Issatchenkia orientalis</name>
    <dbReference type="NCBI Taxonomy" id="4909"/>
    <lineage>
        <taxon>Eukaryota</taxon>
        <taxon>Fungi</taxon>
        <taxon>Dikarya</taxon>
        <taxon>Ascomycota</taxon>
        <taxon>Saccharomycotina</taxon>
        <taxon>Pichiomycetes</taxon>
        <taxon>Pichiales</taxon>
        <taxon>Pichiaceae</taxon>
        <taxon>Pichia</taxon>
    </lineage>
</organism>
<dbReference type="EMBL" id="JQFK01000022">
    <property type="protein sequence ID" value="KGK38240.1"/>
    <property type="molecule type" value="Genomic_DNA"/>
</dbReference>
<proteinExistence type="inferred from homology"/>
<dbReference type="HOGENOM" id="CLU_953343_0_0_1"/>
<dbReference type="GO" id="GO:0043328">
    <property type="term" value="P:protein transport to vacuole involved in ubiquitin-dependent protein catabolic process via the multivesicular body sorting pathway"/>
    <property type="evidence" value="ECO:0007669"/>
    <property type="project" value="TreeGrafter"/>
</dbReference>
<dbReference type="VEuPathDB" id="FungiDB:C5L36_0D01810"/>
<keyword evidence="1" id="KW-0653">Protein transport</keyword>
<reference evidence="4" key="1">
    <citation type="journal article" date="2014" name="Microb. Cell Fact.">
        <title>Exploiting Issatchenkia orientalis SD108 for succinic acid production.</title>
        <authorList>
            <person name="Xiao H."/>
            <person name="Shao Z."/>
            <person name="Jiang Y."/>
            <person name="Dole S."/>
            <person name="Zhao H."/>
        </authorList>
    </citation>
    <scope>NUCLEOTIDE SEQUENCE [LARGE SCALE GENOMIC DNA]</scope>
    <source>
        <strain evidence="4">SD108</strain>
    </source>
</reference>
<dbReference type="GO" id="GO:0044877">
    <property type="term" value="F:protein-containing complex binding"/>
    <property type="evidence" value="ECO:0007669"/>
    <property type="project" value="TreeGrafter"/>
</dbReference>
<dbReference type="InterPro" id="IPR017899">
    <property type="entry name" value="VPS28_C"/>
</dbReference>
<dbReference type="PANTHER" id="PTHR12937">
    <property type="entry name" value="VACUOLAR PROTEIN SORTING 28, ISOFORM 2 VPS28"/>
    <property type="match status" value="1"/>
</dbReference>
<sequence>MEKDTVRSFLDKVDSREWENLQAGLSCIYNDSHCTAAAATDDATAIAVTNGAAEGTTTNDAVHVPVTGDKKAIAEATSSFITLLDAIKLNYDTKDTLHPLLSNGGKLHHEDLSTYEATRTELINEWMEVTDKMEKDTVRSFLDKVDSREWENLQAGLSCIYNDSHCTTAAATDDDTAIAVTNGATEGTTTNDAVHVPVTGDKKAIAEATSSFITLLDAIKLNYDTKDTLHPLLSNVITRGDKVCSDYEGRPTLVKWLIRLNKMDVLDTLDENQLKELLWDVDAAYSAFFNSL</sequence>
<dbReference type="AlphaFoldDB" id="A0A099NZZ7"/>
<evidence type="ECO:0000313" key="4">
    <source>
        <dbReference type="Proteomes" id="UP000029867"/>
    </source>
</evidence>